<evidence type="ECO:0000256" key="4">
    <source>
        <dbReference type="ARBA" id="ARBA00022597"/>
    </source>
</evidence>
<evidence type="ECO:0000256" key="7">
    <source>
        <dbReference type="ARBA" id="ARBA00022840"/>
    </source>
</evidence>
<reference evidence="11 12" key="1">
    <citation type="submission" date="2014-11" db="EMBL/GenBank/DDBJ databases">
        <title>Draft Genome Sequence of Brevibacterium linens AE038-8.</title>
        <authorList>
            <person name="Maizel D."/>
            <person name="Utturkar S.M."/>
            <person name="Brown S.D."/>
            <person name="Ferrero M."/>
            <person name="Rosen B.P."/>
        </authorList>
    </citation>
    <scope>NUCLEOTIDE SEQUENCE [LARGE SCALE GENOMIC DNA]</scope>
    <source>
        <strain evidence="11 12">AE038-8</strain>
    </source>
</reference>
<dbReference type="InterPro" id="IPR003593">
    <property type="entry name" value="AAA+_ATPase"/>
</dbReference>
<dbReference type="AlphaFoldDB" id="A0A0B8ZXA4"/>
<dbReference type="PANTHER" id="PTHR43790:SF3">
    <property type="entry name" value="D-ALLOSE IMPORT ATP-BINDING PROTEIN ALSA-RELATED"/>
    <property type="match status" value="1"/>
</dbReference>
<dbReference type="PROSITE" id="PS00211">
    <property type="entry name" value="ABC_TRANSPORTER_1"/>
    <property type="match status" value="1"/>
</dbReference>
<organism evidence="11 12">
    <name type="scientific">Brevibacterium linens</name>
    <dbReference type="NCBI Taxonomy" id="1703"/>
    <lineage>
        <taxon>Bacteria</taxon>
        <taxon>Bacillati</taxon>
        <taxon>Actinomycetota</taxon>
        <taxon>Actinomycetes</taxon>
        <taxon>Micrococcales</taxon>
        <taxon>Brevibacteriaceae</taxon>
        <taxon>Brevibacterium</taxon>
    </lineage>
</organism>
<keyword evidence="11" id="KW-0378">Hydrolase</keyword>
<evidence type="ECO:0000256" key="5">
    <source>
        <dbReference type="ARBA" id="ARBA00022737"/>
    </source>
</evidence>
<dbReference type="OrthoDB" id="39350at2"/>
<evidence type="ECO:0000313" key="11">
    <source>
        <dbReference type="EMBL" id="KHS50896.1"/>
    </source>
</evidence>
<dbReference type="SMART" id="SM00382">
    <property type="entry name" value="AAA"/>
    <property type="match status" value="2"/>
</dbReference>
<dbReference type="RefSeq" id="WP_039211628.1">
    <property type="nucleotide sequence ID" value="NZ_JTJZ01000022.1"/>
</dbReference>
<dbReference type="InterPro" id="IPR017871">
    <property type="entry name" value="ABC_transporter-like_CS"/>
</dbReference>
<dbReference type="Gene3D" id="3.40.50.300">
    <property type="entry name" value="P-loop containing nucleotide triphosphate hydrolases"/>
    <property type="match status" value="2"/>
</dbReference>
<evidence type="ECO:0000256" key="8">
    <source>
        <dbReference type="ARBA" id="ARBA00022967"/>
    </source>
</evidence>
<keyword evidence="9" id="KW-0472">Membrane</keyword>
<evidence type="ECO:0000256" key="9">
    <source>
        <dbReference type="ARBA" id="ARBA00023136"/>
    </source>
</evidence>
<dbReference type="GO" id="GO:0016887">
    <property type="term" value="F:ATP hydrolysis activity"/>
    <property type="evidence" value="ECO:0007669"/>
    <property type="project" value="InterPro"/>
</dbReference>
<keyword evidence="5" id="KW-0677">Repeat</keyword>
<dbReference type="SUPFAM" id="SSF52540">
    <property type="entry name" value="P-loop containing nucleoside triphosphate hydrolases"/>
    <property type="match status" value="2"/>
</dbReference>
<feature type="domain" description="ABC transporter" evidence="10">
    <location>
        <begin position="260"/>
        <end position="498"/>
    </location>
</feature>
<dbReference type="GO" id="GO:0005886">
    <property type="term" value="C:plasma membrane"/>
    <property type="evidence" value="ECO:0007669"/>
    <property type="project" value="UniProtKB-SubCell"/>
</dbReference>
<gene>
    <name evidence="11" type="ORF">AE0388_2968</name>
</gene>
<dbReference type="FunFam" id="3.40.50.300:FF:000127">
    <property type="entry name" value="Ribose import ATP-binding protein RbsA"/>
    <property type="match status" value="1"/>
</dbReference>
<keyword evidence="7" id="KW-0067">ATP-binding</keyword>
<comment type="caution">
    <text evidence="11">The sequence shown here is derived from an EMBL/GenBank/DDBJ whole genome shotgun (WGS) entry which is preliminary data.</text>
</comment>
<dbReference type="InterPro" id="IPR003439">
    <property type="entry name" value="ABC_transporter-like_ATP-bd"/>
</dbReference>
<dbReference type="GO" id="GO:0005524">
    <property type="term" value="F:ATP binding"/>
    <property type="evidence" value="ECO:0007669"/>
    <property type="project" value="UniProtKB-KW"/>
</dbReference>
<keyword evidence="4" id="KW-0762">Sugar transport</keyword>
<keyword evidence="3" id="KW-1003">Cell membrane</keyword>
<evidence type="ECO:0000256" key="2">
    <source>
        <dbReference type="ARBA" id="ARBA00022448"/>
    </source>
</evidence>
<keyword evidence="12" id="KW-1185">Reference proteome</keyword>
<evidence type="ECO:0000256" key="6">
    <source>
        <dbReference type="ARBA" id="ARBA00022741"/>
    </source>
</evidence>
<evidence type="ECO:0000256" key="1">
    <source>
        <dbReference type="ARBA" id="ARBA00004202"/>
    </source>
</evidence>
<dbReference type="PROSITE" id="PS50893">
    <property type="entry name" value="ABC_TRANSPORTER_2"/>
    <property type="match status" value="2"/>
</dbReference>
<dbReference type="STRING" id="1703.BLSMQ_0064"/>
<dbReference type="PATRIC" id="fig|1703.6.peg.2915"/>
<dbReference type="EMBL" id="JTJZ01000022">
    <property type="protein sequence ID" value="KHS50896.1"/>
    <property type="molecule type" value="Genomic_DNA"/>
</dbReference>
<keyword evidence="8" id="KW-1278">Translocase</keyword>
<protein>
    <submittedName>
        <fullName evidence="11">Monosaccharide-transporting ATPase</fullName>
        <ecNumber evidence="11">3.6.3.17</ecNumber>
    </submittedName>
</protein>
<dbReference type="InterPro" id="IPR050107">
    <property type="entry name" value="ABC_carbohydrate_import_ATPase"/>
</dbReference>
<keyword evidence="6" id="KW-0547">Nucleotide-binding</keyword>
<dbReference type="PANTHER" id="PTHR43790">
    <property type="entry name" value="CARBOHYDRATE TRANSPORT ATP-BINDING PROTEIN MG119-RELATED"/>
    <property type="match status" value="1"/>
</dbReference>
<dbReference type="Pfam" id="PF00005">
    <property type="entry name" value="ABC_tran"/>
    <property type="match status" value="2"/>
</dbReference>
<dbReference type="CDD" id="cd03215">
    <property type="entry name" value="ABC_Carb_Monos_II"/>
    <property type="match status" value="1"/>
</dbReference>
<accession>A0A0B8ZXA4</accession>
<sequence length="504" mass="53773">MSTTEAGRPVLSAAGITKGFFGVEVLHGVSLEVHSGTVHGLVGENGAGKSTLMKIIAGVHQRDSGELRINGELVDFSHPVEAERAGVATVFQEFNLLPDRTVAQNVFLGREPHKWGIVDVAAMKRRTQELLDELDVTGITPDAKVGWLTVAEQQIVEIIKALSVDAKVISMDEPTAALSDNEVAVLYRVIDTLKAKGVAIIYVSHRLQEIFDLCDEITVLKDGSLVAGRPRDEFDHASLVRAMVGRPISAFFPEPEPGTTIGEPLLEVNGGGNEQLEGIGLELREGEILGVSGLQGSGRTELLEALFGSQPFTRGAFRLAGKSGRINSARQGVRQGLALVTEDRKGTGLALSQSIADNALLAIRAVFPSRTARVKTEVPAILESLEIISRGLDQEVRALSGGNQQKVVLAKWLATSPRIVLLDEPTRGIDVGAKVAVYRLIRSLARRGVGILLVSSELPEVLGMADRILVMADGRIAGELPPGSSEEEVLSLATGTEAQVVTEQ</sequence>
<feature type="domain" description="ABC transporter" evidence="10">
    <location>
        <begin position="11"/>
        <end position="247"/>
    </location>
</feature>
<evidence type="ECO:0000259" key="10">
    <source>
        <dbReference type="PROSITE" id="PS50893"/>
    </source>
</evidence>
<name>A0A0B8ZXA4_BRELN</name>
<comment type="subcellular location">
    <subcellularLocation>
        <location evidence="1">Cell membrane</location>
        <topology evidence="1">Peripheral membrane protein</topology>
    </subcellularLocation>
</comment>
<dbReference type="EC" id="3.6.3.17" evidence="11"/>
<dbReference type="Proteomes" id="UP000031488">
    <property type="component" value="Unassembled WGS sequence"/>
</dbReference>
<evidence type="ECO:0000256" key="3">
    <source>
        <dbReference type="ARBA" id="ARBA00022475"/>
    </source>
</evidence>
<dbReference type="InterPro" id="IPR027417">
    <property type="entry name" value="P-loop_NTPase"/>
</dbReference>
<proteinExistence type="predicted"/>
<evidence type="ECO:0000313" key="12">
    <source>
        <dbReference type="Proteomes" id="UP000031488"/>
    </source>
</evidence>
<dbReference type="CDD" id="cd03216">
    <property type="entry name" value="ABC_Carb_Monos_I"/>
    <property type="match status" value="1"/>
</dbReference>
<keyword evidence="2" id="KW-0813">Transport</keyword>